<comment type="caution">
    <text evidence="2">The sequence shown here is derived from an EMBL/GenBank/DDBJ whole genome shotgun (WGS) entry which is preliminary data.</text>
</comment>
<feature type="transmembrane region" description="Helical" evidence="1">
    <location>
        <begin position="65"/>
        <end position="84"/>
    </location>
</feature>
<sequence length="153" mass="17445">MQVLLLLNFIVPFVMILVGVILKRHPASDMSRHNGYNTSTSRKSQAHWNYAQKIAPGIYIFWGRYLFIVEIAVSIILLILHVTIEYSLVCHLDRADSPQKIVLTRNWAVRKVWRIPSDGRSAGGGMRHTFRTVISPLQKKPVSHPPARGTFFP</sequence>
<dbReference type="RefSeq" id="WP_158354526.1">
    <property type="nucleotide sequence ID" value="NZ_JAHQCX010000027.1"/>
</dbReference>
<keyword evidence="1" id="KW-0812">Transmembrane</keyword>
<dbReference type="Proteomes" id="UP001314681">
    <property type="component" value="Unassembled WGS sequence"/>
</dbReference>
<accession>A0ABS6KEW1</accession>
<keyword evidence="3" id="KW-1185">Reference proteome</keyword>
<evidence type="ECO:0000313" key="2">
    <source>
        <dbReference type="EMBL" id="MBU9729008.1"/>
    </source>
</evidence>
<keyword evidence="1" id="KW-0472">Membrane</keyword>
<protein>
    <submittedName>
        <fullName evidence="2">SdpI family protein</fullName>
    </submittedName>
</protein>
<organism evidence="2 3">
    <name type="scientific">Diplocloster modestus</name>
    <dbReference type="NCBI Taxonomy" id="2850322"/>
    <lineage>
        <taxon>Bacteria</taxon>
        <taxon>Bacillati</taxon>
        <taxon>Bacillota</taxon>
        <taxon>Clostridia</taxon>
        <taxon>Lachnospirales</taxon>
        <taxon>Lachnospiraceae</taxon>
        <taxon>Diplocloster</taxon>
    </lineage>
</organism>
<keyword evidence="1" id="KW-1133">Transmembrane helix</keyword>
<evidence type="ECO:0000313" key="3">
    <source>
        <dbReference type="Proteomes" id="UP001314681"/>
    </source>
</evidence>
<evidence type="ECO:0000256" key="1">
    <source>
        <dbReference type="SAM" id="Phobius"/>
    </source>
</evidence>
<dbReference type="EMBL" id="JAHQCX010000027">
    <property type="protein sequence ID" value="MBU9729008.1"/>
    <property type="molecule type" value="Genomic_DNA"/>
</dbReference>
<reference evidence="2 3" key="1">
    <citation type="submission" date="2021-06" db="EMBL/GenBank/DDBJ databases">
        <title>Description of novel taxa of the family Lachnospiraceae.</title>
        <authorList>
            <person name="Chaplin A.V."/>
            <person name="Sokolova S.R."/>
            <person name="Pikina A.P."/>
            <person name="Korzhanova M."/>
            <person name="Belova V."/>
            <person name="Korostin D."/>
            <person name="Efimov B.A."/>
        </authorList>
    </citation>
    <scope>NUCLEOTIDE SEQUENCE [LARGE SCALE GENOMIC DNA]</scope>
    <source>
        <strain evidence="2 3">ASD4241</strain>
    </source>
</reference>
<proteinExistence type="predicted"/>
<gene>
    <name evidence="2" type="ORF">KTH90_23750</name>
</gene>
<name>A0ABS6KEW1_9FIRM</name>
<feature type="transmembrane region" description="Helical" evidence="1">
    <location>
        <begin position="6"/>
        <end position="22"/>
    </location>
</feature>